<dbReference type="AlphaFoldDB" id="A0A1S2VNZ8"/>
<keyword evidence="1" id="KW-1133">Transmembrane helix</keyword>
<protein>
    <submittedName>
        <fullName evidence="2">Uncharacterized protein</fullName>
    </submittedName>
</protein>
<accession>A0A1S2VNZ8</accession>
<gene>
    <name evidence="2" type="ORF">BLX24_04840</name>
</gene>
<feature type="transmembrane region" description="Helical" evidence="1">
    <location>
        <begin position="12"/>
        <end position="29"/>
    </location>
</feature>
<comment type="caution">
    <text evidence="2">The sequence shown here is derived from an EMBL/GenBank/DDBJ whole genome shotgun (WGS) entry which is preliminary data.</text>
</comment>
<keyword evidence="1" id="KW-0472">Membrane</keyword>
<evidence type="ECO:0000256" key="1">
    <source>
        <dbReference type="SAM" id="Phobius"/>
    </source>
</evidence>
<proteinExistence type="predicted"/>
<keyword evidence="1" id="KW-0812">Transmembrane</keyword>
<sequence length="320" mass="37196">MINRTQSERWSEAWRYGLFIGLGILSFWACQRTDNDQNKPLKNAIPATNPTRGLVVELEQTKHWSTIFTFYKVKPAADKLLNQLTTTVAPSLNSSKPVNQPEPVVVGMKDNHLLVLPKHEFDTRYFINGKEAGKEAVNRLAYNQVKELFVMQQIENPDLSDKYKADPQSFRLLIETSENALPSTHERQAYANMLTAAALTDNIYGKSFMYTMNSLLEAMFFHNKKTLVERRKDDYLKVLDEAKSDVYITINGLEATPNDVETVHVREVLRVYTREQPYYDWMRADESRIPRFELHIQTEPKRAQRDSSYYVFSPFYQGDF</sequence>
<organism evidence="2 3">
    <name type="scientific">Arsenicibacter rosenii</name>
    <dbReference type="NCBI Taxonomy" id="1750698"/>
    <lineage>
        <taxon>Bacteria</taxon>
        <taxon>Pseudomonadati</taxon>
        <taxon>Bacteroidota</taxon>
        <taxon>Cytophagia</taxon>
        <taxon>Cytophagales</taxon>
        <taxon>Spirosomataceae</taxon>
        <taxon>Arsenicibacter</taxon>
    </lineage>
</organism>
<name>A0A1S2VNZ8_9BACT</name>
<dbReference type="Proteomes" id="UP000181790">
    <property type="component" value="Unassembled WGS sequence"/>
</dbReference>
<dbReference type="EMBL" id="MORL01000002">
    <property type="protein sequence ID" value="OIN60512.1"/>
    <property type="molecule type" value="Genomic_DNA"/>
</dbReference>
<reference evidence="2 3" key="1">
    <citation type="submission" date="2016-10" db="EMBL/GenBank/DDBJ databases">
        <title>Arsenicibacter rosenii gen. nov., sp. nov., an efficient arsenic-methylating bacterium isolated from an arsenic-contaminated paddy soil.</title>
        <authorList>
            <person name="Huang K."/>
        </authorList>
    </citation>
    <scope>NUCLEOTIDE SEQUENCE [LARGE SCALE GENOMIC DNA]</scope>
    <source>
        <strain evidence="2 3">SM-1</strain>
    </source>
</reference>
<keyword evidence="3" id="KW-1185">Reference proteome</keyword>
<evidence type="ECO:0000313" key="3">
    <source>
        <dbReference type="Proteomes" id="UP000181790"/>
    </source>
</evidence>
<evidence type="ECO:0000313" key="2">
    <source>
        <dbReference type="EMBL" id="OIN60512.1"/>
    </source>
</evidence>